<gene>
    <name evidence="3" type="ORF">JOF36_006537</name>
</gene>
<dbReference type="Gene3D" id="3.90.76.10">
    <property type="entry name" value="Dipeptide-binding Protein, Domain 1"/>
    <property type="match status" value="1"/>
</dbReference>
<name>A0ABS4W4D5_9PSEU</name>
<dbReference type="InterPro" id="IPR030678">
    <property type="entry name" value="Peptide/Ni-bd"/>
</dbReference>
<dbReference type="Proteomes" id="UP001519295">
    <property type="component" value="Unassembled WGS sequence"/>
</dbReference>
<evidence type="ECO:0000313" key="3">
    <source>
        <dbReference type="EMBL" id="MBP2370841.1"/>
    </source>
</evidence>
<dbReference type="CDD" id="cd08504">
    <property type="entry name" value="PBP2_OppA"/>
    <property type="match status" value="1"/>
</dbReference>
<dbReference type="SUPFAM" id="SSF53850">
    <property type="entry name" value="Periplasmic binding protein-like II"/>
    <property type="match status" value="1"/>
</dbReference>
<feature type="region of interest" description="Disordered" evidence="1">
    <location>
        <begin position="30"/>
        <end position="55"/>
    </location>
</feature>
<dbReference type="Gene3D" id="3.40.190.10">
    <property type="entry name" value="Periplasmic binding protein-like II"/>
    <property type="match status" value="1"/>
</dbReference>
<organism evidence="3 4">
    <name type="scientific">Pseudonocardia parietis</name>
    <dbReference type="NCBI Taxonomy" id="570936"/>
    <lineage>
        <taxon>Bacteria</taxon>
        <taxon>Bacillati</taxon>
        <taxon>Actinomycetota</taxon>
        <taxon>Actinomycetes</taxon>
        <taxon>Pseudonocardiales</taxon>
        <taxon>Pseudonocardiaceae</taxon>
        <taxon>Pseudonocardia</taxon>
    </lineage>
</organism>
<keyword evidence="4" id="KW-1185">Reference proteome</keyword>
<dbReference type="RefSeq" id="WP_210034398.1">
    <property type="nucleotide sequence ID" value="NZ_JAGINU010000001.1"/>
</dbReference>
<feature type="domain" description="Solute-binding protein family 5" evidence="2">
    <location>
        <begin position="101"/>
        <end position="474"/>
    </location>
</feature>
<accession>A0ABS4W4D5</accession>
<dbReference type="Gene3D" id="3.10.105.10">
    <property type="entry name" value="Dipeptide-binding Protein, Domain 3"/>
    <property type="match status" value="1"/>
</dbReference>
<dbReference type="InterPro" id="IPR000914">
    <property type="entry name" value="SBP_5_dom"/>
</dbReference>
<dbReference type="EMBL" id="JAGINU010000001">
    <property type="protein sequence ID" value="MBP2370841.1"/>
    <property type="molecule type" value="Genomic_DNA"/>
</dbReference>
<dbReference type="InterPro" id="IPR039424">
    <property type="entry name" value="SBP_5"/>
</dbReference>
<evidence type="ECO:0000259" key="2">
    <source>
        <dbReference type="Pfam" id="PF00496"/>
    </source>
</evidence>
<dbReference type="PANTHER" id="PTHR30290">
    <property type="entry name" value="PERIPLASMIC BINDING COMPONENT OF ABC TRANSPORTER"/>
    <property type="match status" value="1"/>
</dbReference>
<sequence>MRGRRAAVSAIALSAVVGLVLTGCSQQSNTGTAGGDGAPSVGWPETPLPEQVPGKPGGVFRLGITEPTSIDPYNTQESEGFLVTRQLFTGLVQVQPDGTEYPGVAETWEPNENCTQWTFTLKPDQKFSDGEPLTSEAFKRAWERVSAQESASEVAYHLNQVQGFSEMQSGAANELTGLDATDPNRLGVTLSEPNCEFELRTAHPALSPVPASAGPADNKTYNDLPVGNGPFMMDGPWQHNQGIRLVRNENYTAGPKANLDAVEITITPADGGAEAEYNGFRNGTFDWARMPTPVQPQARAEFEPQGKWLSRKTAGMNYLAVQVTKPPLDSVAARKAISMAIDRAAIIQGVFNGSQTPATTLVPPSLPRAYQPGVCDACEFNVEEAKRLAQEAGFQPGTVLNFQYNTGAGHEEYTAAVRQQLEQNLGITVDYTGVPFRDQLDNQQSPDASGIYRAAWGADYPTPVNFLGSLLDTKSIGAAAPNEPALGNNRGRYSNPEFDRLLAQAAATRDEAQRSDLYKQAEQIAIGQELALIPLWERQQYRLVDTEQFANVGMDFLENPTLDTITLK</sequence>
<evidence type="ECO:0000256" key="1">
    <source>
        <dbReference type="SAM" id="MobiDB-lite"/>
    </source>
</evidence>
<dbReference type="PROSITE" id="PS51257">
    <property type="entry name" value="PROKAR_LIPOPROTEIN"/>
    <property type="match status" value="1"/>
</dbReference>
<proteinExistence type="predicted"/>
<dbReference type="PANTHER" id="PTHR30290:SF83">
    <property type="entry name" value="ABC TRANSPORTER SUBSTRATE-BINDING PROTEIN"/>
    <property type="match status" value="1"/>
</dbReference>
<protein>
    <submittedName>
        <fullName evidence="3">Oligopeptide transport system substrate-binding protein</fullName>
    </submittedName>
</protein>
<dbReference type="Pfam" id="PF00496">
    <property type="entry name" value="SBP_bac_5"/>
    <property type="match status" value="1"/>
</dbReference>
<evidence type="ECO:0000313" key="4">
    <source>
        <dbReference type="Proteomes" id="UP001519295"/>
    </source>
</evidence>
<reference evidence="3 4" key="1">
    <citation type="submission" date="2021-03" db="EMBL/GenBank/DDBJ databases">
        <title>Sequencing the genomes of 1000 actinobacteria strains.</title>
        <authorList>
            <person name="Klenk H.-P."/>
        </authorList>
    </citation>
    <scope>NUCLEOTIDE SEQUENCE [LARGE SCALE GENOMIC DNA]</scope>
    <source>
        <strain evidence="3 4">DSM 45256</strain>
    </source>
</reference>
<comment type="caution">
    <text evidence="3">The sequence shown here is derived from an EMBL/GenBank/DDBJ whole genome shotgun (WGS) entry which is preliminary data.</text>
</comment>
<dbReference type="PIRSF" id="PIRSF002741">
    <property type="entry name" value="MppA"/>
    <property type="match status" value="1"/>
</dbReference>